<protein>
    <submittedName>
        <fullName evidence="1">Acyl-CoA dehydrogenase family protein</fullName>
    </submittedName>
</protein>
<reference evidence="1" key="1">
    <citation type="submission" date="2022-06" db="EMBL/GenBank/DDBJ databases">
        <title>Lutimaribacter sp. EGI FJ00013, a novel bacterium isolated from a salt lake sediment enrichment.</title>
        <authorList>
            <person name="Gao L."/>
            <person name="Fang B.-Z."/>
            <person name="Li W.-J."/>
        </authorList>
    </citation>
    <scope>NUCLEOTIDE SEQUENCE</scope>
    <source>
        <strain evidence="1">EGI FJ00013</strain>
    </source>
</reference>
<keyword evidence="2" id="KW-1185">Reference proteome</keyword>
<dbReference type="Proteomes" id="UP001203036">
    <property type="component" value="Unassembled WGS sequence"/>
</dbReference>
<sequence>MTTAPHSQLATHDVTNQPEPRADRDLWSGDTALRAAARWAGADATALAEAGRLMGRDEMRQHAENARRDAPRLHVFDRSGRRRDEVEFHPGYHAIMDLGMTLGYAARPWEDAPGGHATHAGLVYYMAQLEPGISCPLTMTYAAVPALRDNPALAETWVPRLTARVYDPSIAPVGRKRAATMGMAMTEKQGGSDVRANATTAAPHGDHYTLRGHKWFCSAPMCDGFLTLAHAPGGLTCFLVPRWLEEGRNTMHLMRLKDKLGNRANASSEIEYHDAVAYRLGEEGQGVKTIIEMVHHTRLDTAMAPAGLMRAALDEAYWWVSGRAAFQRRLIDQPLMRAVMADLALEVEAATALAFGAARAFDGTSEADRAFARISVALAKFISNKRAPVMIVEAMECLGGMGYIEETPMPMLYREAPLNGIWEGSGNVICLDILRTLVKEPLATEGLMTRLQSVIGRDPRYDAALRAHQTRWPALPPEAEARWFAESAANLLAAAYLLELESVPVAEGFIATRLEGQRGHVPGAVSGIDIDGILARLG</sequence>
<dbReference type="EMBL" id="JAMQGO010000001">
    <property type="protein sequence ID" value="MCM2561051.1"/>
    <property type="molecule type" value="Genomic_DNA"/>
</dbReference>
<name>A0ACC5ZTF2_9RHOB</name>
<gene>
    <name evidence="1" type="ORF">M8744_02725</name>
</gene>
<comment type="caution">
    <text evidence="1">The sequence shown here is derived from an EMBL/GenBank/DDBJ whole genome shotgun (WGS) entry which is preliminary data.</text>
</comment>
<evidence type="ECO:0000313" key="2">
    <source>
        <dbReference type="Proteomes" id="UP001203036"/>
    </source>
</evidence>
<accession>A0ACC5ZTF2</accession>
<evidence type="ECO:0000313" key="1">
    <source>
        <dbReference type="EMBL" id="MCM2561051.1"/>
    </source>
</evidence>
<organism evidence="1 2">
    <name type="scientific">Lutimaribacter degradans</name>
    <dbReference type="NCBI Taxonomy" id="2945989"/>
    <lineage>
        <taxon>Bacteria</taxon>
        <taxon>Pseudomonadati</taxon>
        <taxon>Pseudomonadota</taxon>
        <taxon>Alphaproteobacteria</taxon>
        <taxon>Rhodobacterales</taxon>
        <taxon>Roseobacteraceae</taxon>
        <taxon>Lutimaribacter</taxon>
    </lineage>
</organism>
<proteinExistence type="predicted"/>